<gene>
    <name evidence="2" type="ORF">GENT5_13680</name>
</gene>
<evidence type="ECO:0000313" key="3">
    <source>
        <dbReference type="Proteomes" id="UP001319867"/>
    </source>
</evidence>
<accession>A0ABM7V672</accession>
<keyword evidence="1" id="KW-0472">Membrane</keyword>
<organism evidence="2 3">
    <name type="scientific">Flavobacterium ammoniigenes</name>
    <dbReference type="NCBI Taxonomy" id="1751095"/>
    <lineage>
        <taxon>Bacteria</taxon>
        <taxon>Pseudomonadati</taxon>
        <taxon>Bacteroidota</taxon>
        <taxon>Flavobacteriia</taxon>
        <taxon>Flavobacteriales</taxon>
        <taxon>Flavobacteriaceae</taxon>
        <taxon>Flavobacterium</taxon>
    </lineage>
</organism>
<evidence type="ECO:0000256" key="1">
    <source>
        <dbReference type="SAM" id="Phobius"/>
    </source>
</evidence>
<proteinExistence type="predicted"/>
<evidence type="ECO:0000313" key="2">
    <source>
        <dbReference type="EMBL" id="BDB55063.1"/>
    </source>
</evidence>
<protein>
    <submittedName>
        <fullName evidence="2">Uncharacterized protein</fullName>
    </submittedName>
</protein>
<keyword evidence="3" id="KW-1185">Reference proteome</keyword>
<sequence>MLSGQNIKLTFVLVYKQIPENMFTFSQYLGFLLFLTILTMGFWLMFFLVGFVSYWVGGASWEAYKEKKAKKKEEQSA</sequence>
<dbReference type="EMBL" id="AP025184">
    <property type="protein sequence ID" value="BDB55063.1"/>
    <property type="molecule type" value="Genomic_DNA"/>
</dbReference>
<reference evidence="2 3" key="2">
    <citation type="journal article" date="2022" name="Microorganisms">
        <title>Complete Genome Sequences of Two Flavobacterium ammonificans Strains and a Flavobacterium ammoniigenes Strain of Ammonifying Bacterioplankton Isolated from Surface River Water.</title>
        <authorList>
            <person name="Suda W."/>
            <person name="Ogata Y."/>
            <person name="Shindo C."/>
            <person name="Watanabe K."/>
        </authorList>
    </citation>
    <scope>NUCLEOTIDE SEQUENCE [LARGE SCALE GENOMIC DNA]</scope>
    <source>
        <strain evidence="2 3">GENT5</strain>
    </source>
</reference>
<keyword evidence="1" id="KW-1133">Transmembrane helix</keyword>
<feature type="transmembrane region" description="Helical" evidence="1">
    <location>
        <begin position="28"/>
        <end position="57"/>
    </location>
</feature>
<keyword evidence="1" id="KW-0812">Transmembrane</keyword>
<name>A0ABM7V672_9FLAO</name>
<dbReference type="Proteomes" id="UP001319867">
    <property type="component" value="Chromosome"/>
</dbReference>
<reference evidence="2 3" key="1">
    <citation type="journal article" date="2022" name="Int. J. Syst. Evol. Microbiol.">
        <title>Flavobacterium ammonificans sp. nov. and Flavobacterium ammoniigenes sp. nov., ammonifying bacteria isolated from surface river water.</title>
        <authorList>
            <person name="Watanabe K."/>
            <person name="Kitamura T."/>
            <person name="Ogata Y."/>
            <person name="Shindo C."/>
            <person name="Suda W."/>
        </authorList>
    </citation>
    <scope>NUCLEOTIDE SEQUENCE [LARGE SCALE GENOMIC DNA]</scope>
    <source>
        <strain evidence="2 3">GENT5</strain>
    </source>
</reference>